<dbReference type="SUPFAM" id="SSF81321">
    <property type="entry name" value="Family A G protein-coupled receptor-like"/>
    <property type="match status" value="1"/>
</dbReference>
<evidence type="ECO:0000256" key="10">
    <source>
        <dbReference type="SAM" id="Phobius"/>
    </source>
</evidence>
<proteinExistence type="predicted"/>
<dbReference type="PROSITE" id="PS50262">
    <property type="entry name" value="G_PROTEIN_RECEP_F1_2"/>
    <property type="match status" value="1"/>
</dbReference>
<protein>
    <recommendedName>
        <fullName evidence="11">G-protein coupled receptors family 1 profile domain-containing protein</fullName>
    </recommendedName>
</protein>
<dbReference type="GO" id="GO:0030425">
    <property type="term" value="C:dendrite"/>
    <property type="evidence" value="ECO:0007669"/>
    <property type="project" value="TreeGrafter"/>
</dbReference>
<dbReference type="GO" id="GO:0007187">
    <property type="term" value="P:G protein-coupled receptor signaling pathway, coupled to cyclic nucleotide second messenger"/>
    <property type="evidence" value="ECO:0007669"/>
    <property type="project" value="TreeGrafter"/>
</dbReference>
<evidence type="ECO:0000256" key="6">
    <source>
        <dbReference type="ARBA" id="ARBA00023136"/>
    </source>
</evidence>
<comment type="caution">
    <text evidence="12">The sequence shown here is derived from an EMBL/GenBank/DDBJ whole genome shotgun (WGS) entry which is preliminary data.</text>
</comment>
<feature type="transmembrane region" description="Helical" evidence="10">
    <location>
        <begin position="196"/>
        <end position="214"/>
    </location>
</feature>
<feature type="transmembrane region" description="Helical" evidence="10">
    <location>
        <begin position="100"/>
        <end position="120"/>
    </location>
</feature>
<evidence type="ECO:0000313" key="12">
    <source>
        <dbReference type="EMBL" id="KAK3099500.1"/>
    </source>
</evidence>
<keyword evidence="5" id="KW-0297">G-protein coupled receptor</keyword>
<sequence>MSNASQSDEEGEEFEEGFPLKVTIPCGIIIAVLILLAVIGNVFTIAAFVRDSKLRTVYNMYIANLAITDFLLGCISMPFYAVYTLKNYSWPFGYHFCKVYMVIDFTLCLNSVLIMIVISLDRFLLLRHGPHYEQVETKKKALLKIILSWFISFAVYSPAIIGWDHWTGEESHEEGDCDVQFAYNVPFTISTAVVEFVVPFISIATLNVLIYLNIRKRGMIHPTREKAYQRGGAGGKEEKDENKGKNKKDKKSLKAAKFLAALVVVFAVTWAPYTVTTLIISACDTCVNEHVYEFLNWVLWSKASMNPFLYAANSARFLLNFKQMLSKLKCFKFERGNNNRNDENNETVATVEG</sequence>
<dbReference type="SMART" id="SM01381">
    <property type="entry name" value="7TM_GPCR_Srsx"/>
    <property type="match status" value="1"/>
</dbReference>
<feature type="transmembrane region" description="Helical" evidence="10">
    <location>
        <begin position="22"/>
        <end position="49"/>
    </location>
</feature>
<dbReference type="Proteomes" id="UP001186944">
    <property type="component" value="Unassembled WGS sequence"/>
</dbReference>
<evidence type="ECO:0000256" key="3">
    <source>
        <dbReference type="ARBA" id="ARBA00022692"/>
    </source>
</evidence>
<evidence type="ECO:0000256" key="5">
    <source>
        <dbReference type="ARBA" id="ARBA00023040"/>
    </source>
</evidence>
<dbReference type="AlphaFoldDB" id="A0AA89BYU6"/>
<dbReference type="InterPro" id="IPR017452">
    <property type="entry name" value="GPCR_Rhodpsn_7TM"/>
</dbReference>
<dbReference type="PANTHER" id="PTHR24247">
    <property type="entry name" value="5-HYDROXYTRYPTAMINE RECEPTOR"/>
    <property type="match status" value="1"/>
</dbReference>
<dbReference type="Gene3D" id="1.20.1070.10">
    <property type="entry name" value="Rhodopsin 7-helix transmembrane proteins"/>
    <property type="match status" value="1"/>
</dbReference>
<evidence type="ECO:0000256" key="2">
    <source>
        <dbReference type="ARBA" id="ARBA00022475"/>
    </source>
</evidence>
<reference evidence="12" key="1">
    <citation type="submission" date="2019-08" db="EMBL/GenBank/DDBJ databases">
        <title>The improved chromosome-level genome for the pearl oyster Pinctada fucata martensii using PacBio sequencing and Hi-C.</title>
        <authorList>
            <person name="Zheng Z."/>
        </authorList>
    </citation>
    <scope>NUCLEOTIDE SEQUENCE</scope>
    <source>
        <strain evidence="12">ZZ-2019</strain>
        <tissue evidence="12">Adductor muscle</tissue>
    </source>
</reference>
<dbReference type="GO" id="GO:0007197">
    <property type="term" value="P:adenylate cyclase-inhibiting G protein-coupled acetylcholine receptor signaling pathway"/>
    <property type="evidence" value="ECO:0007669"/>
    <property type="project" value="TreeGrafter"/>
</dbReference>
<dbReference type="PRINTS" id="PR00237">
    <property type="entry name" value="GPCRRHODOPSN"/>
</dbReference>
<keyword evidence="13" id="KW-1185">Reference proteome</keyword>
<dbReference type="Pfam" id="PF00001">
    <property type="entry name" value="7tm_1"/>
    <property type="match status" value="1"/>
</dbReference>
<gene>
    <name evidence="12" type="ORF">FSP39_005365</name>
</gene>
<dbReference type="GO" id="GO:0016907">
    <property type="term" value="F:G protein-coupled acetylcholine receptor activity"/>
    <property type="evidence" value="ECO:0007669"/>
    <property type="project" value="TreeGrafter"/>
</dbReference>
<evidence type="ECO:0000256" key="4">
    <source>
        <dbReference type="ARBA" id="ARBA00022989"/>
    </source>
</evidence>
<dbReference type="PANTHER" id="PTHR24247:SF195">
    <property type="entry name" value="G-PROTEIN COUPLED RECEPTORS FAMILY 1 PROFILE DOMAIN-CONTAINING PROTEIN"/>
    <property type="match status" value="1"/>
</dbReference>
<keyword evidence="7" id="KW-0675">Receptor</keyword>
<accession>A0AA89BYU6</accession>
<dbReference type="GO" id="GO:0045202">
    <property type="term" value="C:synapse"/>
    <property type="evidence" value="ECO:0007669"/>
    <property type="project" value="TreeGrafter"/>
</dbReference>
<keyword evidence="3 10" id="KW-0812">Transmembrane</keyword>
<feature type="domain" description="G-protein coupled receptors family 1 profile" evidence="11">
    <location>
        <begin position="40"/>
        <end position="310"/>
    </location>
</feature>
<evidence type="ECO:0000256" key="1">
    <source>
        <dbReference type="ARBA" id="ARBA00004651"/>
    </source>
</evidence>
<feature type="transmembrane region" description="Helical" evidence="10">
    <location>
        <begin position="61"/>
        <end position="80"/>
    </location>
</feature>
<keyword evidence="8" id="KW-0807">Transducer</keyword>
<feature type="transmembrane region" description="Helical" evidence="10">
    <location>
        <begin position="141"/>
        <end position="161"/>
    </location>
</feature>
<dbReference type="CDD" id="cd15048">
    <property type="entry name" value="7tmA_Histamine_H3R_H4R"/>
    <property type="match status" value="1"/>
</dbReference>
<keyword evidence="4 10" id="KW-1133">Transmembrane helix</keyword>
<feature type="compositionally biased region" description="Basic and acidic residues" evidence="9">
    <location>
        <begin position="235"/>
        <end position="244"/>
    </location>
</feature>
<comment type="subcellular location">
    <subcellularLocation>
        <location evidence="1">Cell membrane</location>
        <topology evidence="1">Multi-pass membrane protein</topology>
    </subcellularLocation>
</comment>
<evidence type="ECO:0000256" key="7">
    <source>
        <dbReference type="ARBA" id="ARBA00023170"/>
    </source>
</evidence>
<dbReference type="InterPro" id="IPR000276">
    <property type="entry name" value="GPCR_Rhodpsn"/>
</dbReference>
<evidence type="ECO:0000259" key="11">
    <source>
        <dbReference type="PROSITE" id="PS50262"/>
    </source>
</evidence>
<organism evidence="12 13">
    <name type="scientific">Pinctada imbricata</name>
    <name type="common">Atlantic pearl-oyster</name>
    <name type="synonym">Pinctada martensii</name>
    <dbReference type="NCBI Taxonomy" id="66713"/>
    <lineage>
        <taxon>Eukaryota</taxon>
        <taxon>Metazoa</taxon>
        <taxon>Spiralia</taxon>
        <taxon>Lophotrochozoa</taxon>
        <taxon>Mollusca</taxon>
        <taxon>Bivalvia</taxon>
        <taxon>Autobranchia</taxon>
        <taxon>Pteriomorphia</taxon>
        <taxon>Pterioida</taxon>
        <taxon>Pterioidea</taxon>
        <taxon>Pteriidae</taxon>
        <taxon>Pinctada</taxon>
    </lineage>
</organism>
<dbReference type="EMBL" id="VSWD01000006">
    <property type="protein sequence ID" value="KAK3099500.1"/>
    <property type="molecule type" value="Genomic_DNA"/>
</dbReference>
<dbReference type="GO" id="GO:0004993">
    <property type="term" value="F:G protein-coupled serotonin receptor activity"/>
    <property type="evidence" value="ECO:0007669"/>
    <property type="project" value="TreeGrafter"/>
</dbReference>
<feature type="transmembrane region" description="Helical" evidence="10">
    <location>
        <begin position="255"/>
        <end position="273"/>
    </location>
</feature>
<keyword evidence="6 10" id="KW-0472">Membrane</keyword>
<feature type="region of interest" description="Disordered" evidence="9">
    <location>
        <begin position="226"/>
        <end position="248"/>
    </location>
</feature>
<evidence type="ECO:0000256" key="9">
    <source>
        <dbReference type="SAM" id="MobiDB-lite"/>
    </source>
</evidence>
<evidence type="ECO:0000313" key="13">
    <source>
        <dbReference type="Proteomes" id="UP001186944"/>
    </source>
</evidence>
<dbReference type="GO" id="GO:0005886">
    <property type="term" value="C:plasma membrane"/>
    <property type="evidence" value="ECO:0007669"/>
    <property type="project" value="UniProtKB-SubCell"/>
</dbReference>
<keyword evidence="2" id="KW-1003">Cell membrane</keyword>
<evidence type="ECO:0000256" key="8">
    <source>
        <dbReference type="ARBA" id="ARBA00023224"/>
    </source>
</evidence>
<name>A0AA89BYU6_PINIB</name>